<feature type="binding site" evidence="14">
    <location>
        <position position="659"/>
    </location>
    <ligand>
        <name>substrate</name>
    </ligand>
</feature>
<evidence type="ECO:0000259" key="17">
    <source>
        <dbReference type="Pfam" id="PF02896"/>
    </source>
</evidence>
<feature type="active site" description="Tele-phosphohistidine intermediate" evidence="13">
    <location>
        <position position="345"/>
    </location>
</feature>
<keyword evidence="7 15" id="KW-0479">Metal-binding</keyword>
<sequence>MTLAQEMFTIAPATGRAIVSPAQEALLTGKALWLHRAAEADLPVVPTIVITRSAWEALQSERRTRDDRLRVHWVATLFRLVGRDGVPPHLVVRTSAPKYTAGLMQAQVDIPAPQSESESVDPAKPLAKAISEAFDSYSSDQHWLSSSDKTARGRQIVLVQALANGQLRTLLTRDVLAGTLGPASATGQALPKLPQAASALVEKLDALAGRHLSCLVEIDGEKARLASARPIAIAAGAELEAAVDRVNRGMWTQDQAVAAISPARLPQLLHPRLKSDHEAEPIATGLGVSPGAASGLVVFTAEDAARVRARGRHCILVVTETGPTDIEGMKAATGILTARGGMTSHAAVVARVTGKPCVAGVRSLHVDVADLSCRIGDREFRSGDRITIDGSDGSVYAGALPLSQPHIGGAIGTLLNWSDSSRKISVRTNVETVEAARTALSFGAEGIGLARSEHMFFSPERMVALRRMILSEDEADRAKALTGLVDFQTGDYAALFQTMGGRPITVRLFDPPLHEFLPRTDEDIEETASSLGLEVRQLRQRLERLSEVNPMLGHRGVRVAITYPEILEMQMQALMAGVEAATRRQLAPVSVEVMVPFVSMASEVTWIRERVMAIAEAAGVLQSGRALFSFGTMIELPRAALRAGDIAQNVDFFSFGTNDLTQTTFGISRDDAPTFLAAYQRKGLYDQDPFVTLDQKGVGELIAIAIERGKAVNPNLKIGICGEHAGDPESLRFFAGLDIDYVSCSPYRVPVARLALAQVEN</sequence>
<dbReference type="InterPro" id="IPR040442">
    <property type="entry name" value="Pyrv_kinase-like_dom_sf"/>
</dbReference>
<keyword evidence="10" id="KW-0067">ATP-binding</keyword>
<dbReference type="PROSITE" id="PS00370">
    <property type="entry name" value="PEP_ENZYMES_PHOS_SITE"/>
    <property type="match status" value="1"/>
</dbReference>
<proteinExistence type="inferred from homology"/>
<evidence type="ECO:0000313" key="19">
    <source>
        <dbReference type="Proteomes" id="UP001156140"/>
    </source>
</evidence>
<feature type="domain" description="PEP-utilising enzyme mobile" evidence="16">
    <location>
        <begin position="313"/>
        <end position="393"/>
    </location>
</feature>
<evidence type="ECO:0000313" key="18">
    <source>
        <dbReference type="EMBL" id="MCI0125767.1"/>
    </source>
</evidence>
<dbReference type="PANTHER" id="PTHR22931:SF9">
    <property type="entry name" value="PYRUVATE, PHOSPHATE DIKINASE 1, CHLOROPLASTIC"/>
    <property type="match status" value="1"/>
</dbReference>
<dbReference type="InterPro" id="IPR010121">
    <property type="entry name" value="Pyruvate_phosphate_dikinase"/>
</dbReference>
<comment type="caution">
    <text evidence="18">The sequence shown here is derived from an EMBL/GenBank/DDBJ whole genome shotgun (WGS) entry which is preliminary data.</text>
</comment>
<dbReference type="GO" id="GO:0046872">
    <property type="term" value="F:metal ion binding"/>
    <property type="evidence" value="ECO:0007669"/>
    <property type="project" value="UniProtKB-KW"/>
</dbReference>
<dbReference type="InterPro" id="IPR018274">
    <property type="entry name" value="PEP_util_AS"/>
</dbReference>
<dbReference type="InterPro" id="IPR036637">
    <property type="entry name" value="Phosphohistidine_dom_sf"/>
</dbReference>
<dbReference type="SUPFAM" id="SSF56059">
    <property type="entry name" value="Glutathione synthetase ATP-binding domain-like"/>
    <property type="match status" value="1"/>
</dbReference>
<keyword evidence="8" id="KW-0547">Nucleotide-binding</keyword>
<evidence type="ECO:0000256" key="2">
    <source>
        <dbReference type="ARBA" id="ARBA00003144"/>
    </source>
</evidence>
<comment type="function">
    <text evidence="2">Catalyzes the reversible phosphorylation of pyruvate and phosphate.</text>
</comment>
<keyword evidence="9" id="KW-0418">Kinase</keyword>
<dbReference type="PROSITE" id="PS00742">
    <property type="entry name" value="PEP_ENZYMES_2"/>
    <property type="match status" value="1"/>
</dbReference>
<comment type="cofactor">
    <cofactor evidence="1 15">
        <name>Mg(2+)</name>
        <dbReference type="ChEBI" id="CHEBI:18420"/>
    </cofactor>
</comment>
<protein>
    <recommendedName>
        <fullName evidence="5">Pyruvate, phosphate dikinase</fullName>
        <ecNumber evidence="4">2.7.9.1</ecNumber>
    </recommendedName>
    <alternativeName>
        <fullName evidence="12">Pyruvate, orthophosphate dikinase</fullName>
    </alternativeName>
</protein>
<organism evidence="18 19">
    <name type="scientific">Paradevosia shaoguanensis</name>
    <dbReference type="NCBI Taxonomy" id="1335043"/>
    <lineage>
        <taxon>Bacteria</taxon>
        <taxon>Pseudomonadati</taxon>
        <taxon>Pseudomonadota</taxon>
        <taxon>Alphaproteobacteria</taxon>
        <taxon>Hyphomicrobiales</taxon>
        <taxon>Devosiaceae</taxon>
        <taxon>Paradevosia</taxon>
    </lineage>
</organism>
<dbReference type="InterPro" id="IPR008279">
    <property type="entry name" value="PEP-util_enz_mobile_dom"/>
</dbReference>
<dbReference type="Gene3D" id="1.10.189.10">
    <property type="entry name" value="Pyruvate Phosphate Dikinase, domain 2"/>
    <property type="match status" value="1"/>
</dbReference>
<feature type="binding site" evidence="14">
    <location>
        <position position="658"/>
    </location>
    <ligand>
        <name>substrate</name>
    </ligand>
</feature>
<dbReference type="GO" id="GO:0016301">
    <property type="term" value="F:kinase activity"/>
    <property type="evidence" value="ECO:0007669"/>
    <property type="project" value="UniProtKB-KW"/>
</dbReference>
<dbReference type="RefSeq" id="WP_281734899.1">
    <property type="nucleotide sequence ID" value="NZ_JAKETQ010000001.1"/>
</dbReference>
<dbReference type="InterPro" id="IPR015813">
    <property type="entry name" value="Pyrv/PenolPyrv_kinase-like_dom"/>
</dbReference>
<evidence type="ECO:0000256" key="12">
    <source>
        <dbReference type="ARBA" id="ARBA00032883"/>
    </source>
</evidence>
<dbReference type="EC" id="2.7.9.1" evidence="4"/>
<dbReference type="Proteomes" id="UP001156140">
    <property type="component" value="Unassembled WGS sequence"/>
</dbReference>
<evidence type="ECO:0000259" key="16">
    <source>
        <dbReference type="Pfam" id="PF00391"/>
    </source>
</evidence>
<feature type="binding site" evidence="14">
    <location>
        <position position="657"/>
    </location>
    <ligand>
        <name>substrate</name>
    </ligand>
</feature>
<dbReference type="Pfam" id="PF02896">
    <property type="entry name" value="PEP-utilizers_C"/>
    <property type="match status" value="1"/>
</dbReference>
<feature type="binding site" evidence="14">
    <location>
        <position position="635"/>
    </location>
    <ligand>
        <name>substrate</name>
    </ligand>
</feature>
<dbReference type="Pfam" id="PF00391">
    <property type="entry name" value="PEP-utilizers"/>
    <property type="match status" value="1"/>
</dbReference>
<evidence type="ECO:0000256" key="1">
    <source>
        <dbReference type="ARBA" id="ARBA00001946"/>
    </source>
</evidence>
<feature type="binding site" evidence="14">
    <location>
        <position position="507"/>
    </location>
    <ligand>
        <name>substrate</name>
    </ligand>
</feature>
<dbReference type="GO" id="GO:0050242">
    <property type="term" value="F:pyruvate, phosphate dikinase activity"/>
    <property type="evidence" value="ECO:0007669"/>
    <property type="project" value="UniProtKB-EC"/>
</dbReference>
<evidence type="ECO:0000256" key="8">
    <source>
        <dbReference type="ARBA" id="ARBA00022741"/>
    </source>
</evidence>
<dbReference type="GO" id="GO:0005524">
    <property type="term" value="F:ATP binding"/>
    <property type="evidence" value="ECO:0007669"/>
    <property type="project" value="UniProtKB-KW"/>
</dbReference>
<evidence type="ECO:0000256" key="3">
    <source>
        <dbReference type="ARBA" id="ARBA00007837"/>
    </source>
</evidence>
<dbReference type="SUPFAM" id="SSF52009">
    <property type="entry name" value="Phosphohistidine domain"/>
    <property type="match status" value="1"/>
</dbReference>
<feature type="binding site" evidence="14">
    <location>
        <position position="656"/>
    </location>
    <ligand>
        <name>substrate</name>
    </ligand>
</feature>
<feature type="binding site" evidence="15">
    <location>
        <position position="659"/>
    </location>
    <ligand>
        <name>Mg(2+)</name>
        <dbReference type="ChEBI" id="CHEBI:18420"/>
    </ligand>
</feature>
<evidence type="ECO:0000256" key="5">
    <source>
        <dbReference type="ARBA" id="ARBA00020138"/>
    </source>
</evidence>
<feature type="binding site" evidence="15">
    <location>
        <position position="635"/>
    </location>
    <ligand>
        <name>Mg(2+)</name>
        <dbReference type="ChEBI" id="CHEBI:18420"/>
    </ligand>
</feature>
<dbReference type="InterPro" id="IPR000121">
    <property type="entry name" value="PEP_util_C"/>
</dbReference>
<comment type="similarity">
    <text evidence="3">Belongs to the PEP-utilizing enzyme family.</text>
</comment>
<gene>
    <name evidence="18" type="ORF">ML536_02890</name>
</gene>
<accession>A0AA41QJ28</accession>
<name>A0AA41QJ28_9HYPH</name>
<dbReference type="Gene3D" id="3.50.30.10">
    <property type="entry name" value="Phosphohistidine domain"/>
    <property type="match status" value="1"/>
</dbReference>
<evidence type="ECO:0000256" key="11">
    <source>
        <dbReference type="ARBA" id="ARBA00022842"/>
    </source>
</evidence>
<reference evidence="18" key="1">
    <citation type="submission" date="2022-03" db="EMBL/GenBank/DDBJ databases">
        <title>The complete genome sequence of a Methyloterrigena soli.</title>
        <authorList>
            <person name="Zi Z."/>
        </authorList>
    </citation>
    <scope>NUCLEOTIDE SEQUENCE</scope>
    <source>
        <strain evidence="18">M48</strain>
    </source>
</reference>
<evidence type="ECO:0000256" key="10">
    <source>
        <dbReference type="ARBA" id="ARBA00022840"/>
    </source>
</evidence>
<evidence type="ECO:0000256" key="15">
    <source>
        <dbReference type="PIRSR" id="PIRSR000853-3"/>
    </source>
</evidence>
<dbReference type="InterPro" id="IPR023151">
    <property type="entry name" value="PEP_util_CS"/>
</dbReference>
<feature type="active site" description="Proton donor" evidence="13">
    <location>
        <position position="721"/>
    </location>
</feature>
<evidence type="ECO:0000256" key="13">
    <source>
        <dbReference type="PIRSR" id="PIRSR000853-1"/>
    </source>
</evidence>
<evidence type="ECO:0000256" key="7">
    <source>
        <dbReference type="ARBA" id="ARBA00022723"/>
    </source>
</evidence>
<evidence type="ECO:0000256" key="4">
    <source>
        <dbReference type="ARBA" id="ARBA00011994"/>
    </source>
</evidence>
<keyword evidence="19" id="KW-1185">Reference proteome</keyword>
<feature type="domain" description="PEP-utilising enzyme C-terminal" evidence="17">
    <location>
        <begin position="412"/>
        <end position="760"/>
    </location>
</feature>
<dbReference type="PIRSF" id="PIRSF000853">
    <property type="entry name" value="PPDK"/>
    <property type="match status" value="1"/>
</dbReference>
<dbReference type="EMBL" id="JALAZD010000001">
    <property type="protein sequence ID" value="MCI0125767.1"/>
    <property type="molecule type" value="Genomic_DNA"/>
</dbReference>
<dbReference type="Gene3D" id="3.20.20.60">
    <property type="entry name" value="Phosphoenolpyruvate-binding domains"/>
    <property type="match status" value="1"/>
</dbReference>
<feature type="binding site" evidence="14">
    <location>
        <position position="451"/>
    </location>
    <ligand>
        <name>substrate</name>
    </ligand>
</feature>
<evidence type="ECO:0000256" key="14">
    <source>
        <dbReference type="PIRSR" id="PIRSR000853-2"/>
    </source>
</evidence>
<keyword evidence="11 15" id="KW-0460">Magnesium</keyword>
<dbReference type="PANTHER" id="PTHR22931">
    <property type="entry name" value="PHOSPHOENOLPYRUVATE DIKINASE-RELATED"/>
    <property type="match status" value="1"/>
</dbReference>
<evidence type="ECO:0000256" key="6">
    <source>
        <dbReference type="ARBA" id="ARBA00022679"/>
    </source>
</evidence>
<dbReference type="AlphaFoldDB" id="A0AA41QJ28"/>
<dbReference type="SUPFAM" id="SSF51621">
    <property type="entry name" value="Phosphoenolpyruvate/pyruvate domain"/>
    <property type="match status" value="1"/>
</dbReference>
<evidence type="ECO:0000256" key="9">
    <source>
        <dbReference type="ARBA" id="ARBA00022777"/>
    </source>
</evidence>
<keyword evidence="6" id="KW-0808">Transferase</keyword>